<protein>
    <submittedName>
        <fullName evidence="3">Cysteine hydrolase</fullName>
    </submittedName>
</protein>
<dbReference type="Pfam" id="PF00857">
    <property type="entry name" value="Isochorismatase"/>
    <property type="match status" value="1"/>
</dbReference>
<dbReference type="AlphaFoldDB" id="A0A369T644"/>
<dbReference type="SUPFAM" id="SSF52499">
    <property type="entry name" value="Isochorismatase-like hydrolases"/>
    <property type="match status" value="1"/>
</dbReference>
<dbReference type="PANTHER" id="PTHR43540:SF15">
    <property type="entry name" value="BLR5631 PROTEIN"/>
    <property type="match status" value="1"/>
</dbReference>
<dbReference type="InterPro" id="IPR050272">
    <property type="entry name" value="Isochorismatase-like_hydrls"/>
</dbReference>
<dbReference type="CDD" id="cd01014">
    <property type="entry name" value="nicotinamidase_related"/>
    <property type="match status" value="1"/>
</dbReference>
<evidence type="ECO:0000313" key="3">
    <source>
        <dbReference type="EMBL" id="RDD60790.1"/>
    </source>
</evidence>
<dbReference type="InterPro" id="IPR000868">
    <property type="entry name" value="Isochorismatase-like_dom"/>
</dbReference>
<dbReference type="Proteomes" id="UP000253941">
    <property type="component" value="Unassembled WGS sequence"/>
</dbReference>
<organism evidence="3 4">
    <name type="scientific">Ferruginivarius sediminum</name>
    <dbReference type="NCBI Taxonomy" id="2661937"/>
    <lineage>
        <taxon>Bacteria</taxon>
        <taxon>Pseudomonadati</taxon>
        <taxon>Pseudomonadota</taxon>
        <taxon>Alphaproteobacteria</taxon>
        <taxon>Rhodospirillales</taxon>
        <taxon>Rhodospirillaceae</taxon>
        <taxon>Ferruginivarius</taxon>
    </lineage>
</organism>
<sequence length="198" mass="20412">MEEPKTLLQMAGAPLEPARWPEAALVVIDAQGEYREGKLPLEGIGPALDNLDDLMSRARQAGAPVIHIAHQGRPGGLFDPDGPGGQIMPEAAPLDGEPVVKKGLPNAFAGTDLQDRLKAIGRPQLVLAGFMTHMCVSATARAGLDLGYRVTVVGDATATRALPDPLGGAPVPAETVHRAALAALADRFAIVAAAADIG</sequence>
<dbReference type="Gene3D" id="3.40.50.850">
    <property type="entry name" value="Isochorismatase-like"/>
    <property type="match status" value="1"/>
</dbReference>
<comment type="caution">
    <text evidence="3">The sequence shown here is derived from an EMBL/GenBank/DDBJ whole genome shotgun (WGS) entry which is preliminary data.</text>
</comment>
<reference evidence="3 4" key="1">
    <citation type="submission" date="2018-07" db="EMBL/GenBank/DDBJ databases">
        <title>Venubactetium sediminum gen. nov., sp. nov., isolated from a marine solar saltern.</title>
        <authorList>
            <person name="Wang S."/>
        </authorList>
    </citation>
    <scope>NUCLEOTIDE SEQUENCE [LARGE SCALE GENOMIC DNA]</scope>
    <source>
        <strain evidence="3 4">WD2A32</strain>
    </source>
</reference>
<dbReference type="InterPro" id="IPR036380">
    <property type="entry name" value="Isochorismatase-like_sf"/>
</dbReference>
<gene>
    <name evidence="3" type="ORF">DRB17_16475</name>
</gene>
<feature type="domain" description="Isochorismatase-like" evidence="2">
    <location>
        <begin position="23"/>
        <end position="195"/>
    </location>
</feature>
<proteinExistence type="predicted"/>
<dbReference type="EMBL" id="QPMH01000020">
    <property type="protein sequence ID" value="RDD60790.1"/>
    <property type="molecule type" value="Genomic_DNA"/>
</dbReference>
<evidence type="ECO:0000313" key="4">
    <source>
        <dbReference type="Proteomes" id="UP000253941"/>
    </source>
</evidence>
<dbReference type="PANTHER" id="PTHR43540">
    <property type="entry name" value="PEROXYUREIDOACRYLATE/UREIDOACRYLATE AMIDOHYDROLASE-RELATED"/>
    <property type="match status" value="1"/>
</dbReference>
<name>A0A369T644_9PROT</name>
<evidence type="ECO:0000256" key="1">
    <source>
        <dbReference type="ARBA" id="ARBA00022801"/>
    </source>
</evidence>
<keyword evidence="1 3" id="KW-0378">Hydrolase</keyword>
<accession>A0A369T644</accession>
<dbReference type="GO" id="GO:0016787">
    <property type="term" value="F:hydrolase activity"/>
    <property type="evidence" value="ECO:0007669"/>
    <property type="project" value="UniProtKB-KW"/>
</dbReference>
<keyword evidence="4" id="KW-1185">Reference proteome</keyword>
<evidence type="ECO:0000259" key="2">
    <source>
        <dbReference type="Pfam" id="PF00857"/>
    </source>
</evidence>
<dbReference type="RefSeq" id="WP_114583318.1">
    <property type="nucleotide sequence ID" value="NZ_QPMH01000020.1"/>
</dbReference>